<evidence type="ECO:0000313" key="3">
    <source>
        <dbReference type="EMBL" id="TCL68490.1"/>
    </source>
</evidence>
<dbReference type="Pfam" id="PF01966">
    <property type="entry name" value="HD"/>
    <property type="match status" value="1"/>
</dbReference>
<dbReference type="InterPro" id="IPR006674">
    <property type="entry name" value="HD_domain"/>
</dbReference>
<dbReference type="GO" id="GO:0006203">
    <property type="term" value="P:dGTP catabolic process"/>
    <property type="evidence" value="ECO:0007669"/>
    <property type="project" value="TreeGrafter"/>
</dbReference>
<dbReference type="Gene3D" id="1.10.3210.10">
    <property type="entry name" value="Hypothetical protein af1432"/>
    <property type="match status" value="1"/>
</dbReference>
<keyword evidence="1" id="KW-0378">Hydrolase</keyword>
<evidence type="ECO:0000259" key="2">
    <source>
        <dbReference type="PROSITE" id="PS51831"/>
    </source>
</evidence>
<dbReference type="InterPro" id="IPR050135">
    <property type="entry name" value="dGTPase-like"/>
</dbReference>
<dbReference type="PANTHER" id="PTHR11373:SF43">
    <property type="entry name" value="DEOXYGUANOSINETRIPHOSPHATE TRIPHOSPHOHYDROLASE-LIKE PROTEIN"/>
    <property type="match status" value="1"/>
</dbReference>
<evidence type="ECO:0000313" key="4">
    <source>
        <dbReference type="Proteomes" id="UP000295008"/>
    </source>
</evidence>
<dbReference type="SMART" id="SM00471">
    <property type="entry name" value="HDc"/>
    <property type="match status" value="1"/>
</dbReference>
<dbReference type="SUPFAM" id="SSF109604">
    <property type="entry name" value="HD-domain/PDEase-like"/>
    <property type="match status" value="1"/>
</dbReference>
<dbReference type="RefSeq" id="WP_132014480.1">
    <property type="nucleotide sequence ID" value="NZ_SLUN01000013.1"/>
</dbReference>
<keyword evidence="4" id="KW-1185">Reference proteome</keyword>
<dbReference type="PROSITE" id="PS51831">
    <property type="entry name" value="HD"/>
    <property type="match status" value="1"/>
</dbReference>
<dbReference type="OrthoDB" id="9803619at2"/>
<sequence length="369" mass="42247">MENPLPREVYLKRTHLRQPDVRGDYFRDQTAIIHSMPFRRLKHKTQVFFAPENDHVCTRIEHVMHVATIAATICKGLNSSGWNLDAELAYATGLGHDLGHAPFGHSGEEILNQKLQGIASFIHEVNGYRVVEHLANGGRGLNLTYGVKDGIINHNGEQFEQYLRPVPHENRLEAMRDRNSLPSSYEGCIVRFADKIAYLGRDIEDAKIAGFIRTADIPEQILKELGTTNGEIINSLVIDVIESSRRQGAICFSDEKFEVVERLIEFNRKYIYNHPKIEAYKVFGQRIIAALFDYLMESYRKYGRDYPKYSEGSKLERAFGKHLEEMDQFYQRTGAPPELMVTDYVAGMTDLYALECMKQITLPAPIQFQ</sequence>
<dbReference type="PANTHER" id="PTHR11373">
    <property type="entry name" value="DEOXYNUCLEOSIDE TRIPHOSPHATE TRIPHOSPHOHYDROLASE"/>
    <property type="match status" value="1"/>
</dbReference>
<reference evidence="3 4" key="1">
    <citation type="submission" date="2019-03" db="EMBL/GenBank/DDBJ databases">
        <title>Genomic Encyclopedia of Type Strains, Phase IV (KMG-IV): sequencing the most valuable type-strain genomes for metagenomic binning, comparative biology and taxonomic classification.</title>
        <authorList>
            <person name="Goeker M."/>
        </authorList>
    </citation>
    <scope>NUCLEOTIDE SEQUENCE [LARGE SCALE GENOMIC DNA]</scope>
    <source>
        <strain evidence="3 4">LX-B</strain>
    </source>
</reference>
<proteinExistence type="predicted"/>
<dbReference type="CDD" id="cd00077">
    <property type="entry name" value="HDc"/>
    <property type="match status" value="1"/>
</dbReference>
<name>A0A4R1RR51_HYDET</name>
<gene>
    <name evidence="3" type="ORF">EDC14_101330</name>
</gene>
<organism evidence="3 4">
    <name type="scientific">Hydrogenispora ethanolica</name>
    <dbReference type="NCBI Taxonomy" id="1082276"/>
    <lineage>
        <taxon>Bacteria</taxon>
        <taxon>Bacillati</taxon>
        <taxon>Bacillota</taxon>
        <taxon>Hydrogenispora</taxon>
    </lineage>
</organism>
<dbReference type="AlphaFoldDB" id="A0A4R1RR51"/>
<feature type="domain" description="HD" evidence="2">
    <location>
        <begin position="59"/>
        <end position="199"/>
    </location>
</feature>
<accession>A0A4R1RR51</accession>
<protein>
    <submittedName>
        <fullName evidence="3">dGTPase</fullName>
    </submittedName>
</protein>
<dbReference type="GO" id="GO:0008832">
    <property type="term" value="F:dGTPase activity"/>
    <property type="evidence" value="ECO:0007669"/>
    <property type="project" value="TreeGrafter"/>
</dbReference>
<evidence type="ECO:0000256" key="1">
    <source>
        <dbReference type="ARBA" id="ARBA00022801"/>
    </source>
</evidence>
<dbReference type="Proteomes" id="UP000295008">
    <property type="component" value="Unassembled WGS sequence"/>
</dbReference>
<comment type="caution">
    <text evidence="3">The sequence shown here is derived from an EMBL/GenBank/DDBJ whole genome shotgun (WGS) entry which is preliminary data.</text>
</comment>
<dbReference type="Pfam" id="PF13286">
    <property type="entry name" value="HD_assoc"/>
    <property type="match status" value="1"/>
</dbReference>
<dbReference type="EMBL" id="SLUN01000013">
    <property type="protein sequence ID" value="TCL68490.1"/>
    <property type="molecule type" value="Genomic_DNA"/>
</dbReference>
<dbReference type="InterPro" id="IPR003607">
    <property type="entry name" value="HD/PDEase_dom"/>
</dbReference>
<dbReference type="InterPro" id="IPR026875">
    <property type="entry name" value="PHydrolase_assoc_dom"/>
</dbReference>